<evidence type="ECO:0000259" key="4">
    <source>
        <dbReference type="PROSITE" id="PS51186"/>
    </source>
</evidence>
<dbReference type="InterPro" id="IPR051531">
    <property type="entry name" value="N-acetyltransferase"/>
</dbReference>
<keyword evidence="2 5" id="KW-0012">Acyltransferase</keyword>
<evidence type="ECO:0000256" key="1">
    <source>
        <dbReference type="ARBA" id="ARBA00022679"/>
    </source>
</evidence>
<dbReference type="Pfam" id="PF13302">
    <property type="entry name" value="Acetyltransf_3"/>
    <property type="match status" value="1"/>
</dbReference>
<protein>
    <submittedName>
        <fullName evidence="5">GNAT family N-acetyltransferase</fullName>
        <ecNumber evidence="5">2.3.1.-</ecNumber>
    </submittedName>
</protein>
<comment type="caution">
    <text evidence="5">The sequence shown here is derived from an EMBL/GenBank/DDBJ whole genome shotgun (WGS) entry which is preliminary data.</text>
</comment>
<proteinExistence type="inferred from homology"/>
<sequence length="191" mass="21568">MATFPANEVLLRPLFEVPVDEVVQVYTDNRAFLEPYEPPRPDSYFTVAGQTELLANTERLWQTGNQYTFAICQPTKKGQRDAMVGRIALSNVVRGAWHSCTVGYFVSQRCNGQGIATQALTQAVDFAFSTAELHRVQAAIMPRNKPSLRVVEKVGFHYEGLAKYYLNIHGVWEDHAIYSVTTELWPPQSQD</sequence>
<evidence type="ECO:0000256" key="2">
    <source>
        <dbReference type="ARBA" id="ARBA00023315"/>
    </source>
</evidence>
<dbReference type="PROSITE" id="PS51186">
    <property type="entry name" value="GNAT"/>
    <property type="match status" value="1"/>
</dbReference>
<keyword evidence="1 5" id="KW-0808">Transferase</keyword>
<evidence type="ECO:0000256" key="3">
    <source>
        <dbReference type="ARBA" id="ARBA00038502"/>
    </source>
</evidence>
<name>A0ABV5ABK8_9BACL</name>
<dbReference type="InterPro" id="IPR000182">
    <property type="entry name" value="GNAT_dom"/>
</dbReference>
<dbReference type="PANTHER" id="PTHR43792:SF8">
    <property type="entry name" value="[RIBOSOMAL PROTEIN US5]-ALANINE N-ACETYLTRANSFERASE"/>
    <property type="match status" value="1"/>
</dbReference>
<keyword evidence="6" id="KW-1185">Reference proteome</keyword>
<dbReference type="GO" id="GO:0016746">
    <property type="term" value="F:acyltransferase activity"/>
    <property type="evidence" value="ECO:0007669"/>
    <property type="project" value="UniProtKB-KW"/>
</dbReference>
<accession>A0ABV5ABK8</accession>
<evidence type="ECO:0000313" key="6">
    <source>
        <dbReference type="Proteomes" id="UP001579974"/>
    </source>
</evidence>
<dbReference type="RefSeq" id="WP_275475298.1">
    <property type="nucleotide sequence ID" value="NZ_CP162940.1"/>
</dbReference>
<organism evidence="5 6">
    <name type="scientific">Alicyclobacillus fastidiosus</name>
    <dbReference type="NCBI Taxonomy" id="392011"/>
    <lineage>
        <taxon>Bacteria</taxon>
        <taxon>Bacillati</taxon>
        <taxon>Bacillota</taxon>
        <taxon>Bacilli</taxon>
        <taxon>Bacillales</taxon>
        <taxon>Alicyclobacillaceae</taxon>
        <taxon>Alicyclobacillus</taxon>
    </lineage>
</organism>
<gene>
    <name evidence="5" type="ORF">KKP3000_002929</name>
</gene>
<feature type="domain" description="N-acetyltransferase" evidence="4">
    <location>
        <begin position="9"/>
        <end position="178"/>
    </location>
</feature>
<dbReference type="EC" id="2.3.1.-" evidence="5"/>
<dbReference type="Gene3D" id="3.40.630.30">
    <property type="match status" value="1"/>
</dbReference>
<dbReference type="Proteomes" id="UP001579974">
    <property type="component" value="Unassembled WGS sequence"/>
</dbReference>
<dbReference type="InterPro" id="IPR016181">
    <property type="entry name" value="Acyl_CoA_acyltransferase"/>
</dbReference>
<dbReference type="PANTHER" id="PTHR43792">
    <property type="entry name" value="GNAT FAMILY, PUTATIVE (AFU_ORTHOLOGUE AFUA_3G00765)-RELATED-RELATED"/>
    <property type="match status" value="1"/>
</dbReference>
<comment type="similarity">
    <text evidence="3">Belongs to the acetyltransferase family. RimJ subfamily.</text>
</comment>
<dbReference type="EMBL" id="JBDXSU010000003">
    <property type="protein sequence ID" value="MFB5189653.1"/>
    <property type="molecule type" value="Genomic_DNA"/>
</dbReference>
<evidence type="ECO:0000313" key="5">
    <source>
        <dbReference type="EMBL" id="MFB5189653.1"/>
    </source>
</evidence>
<reference evidence="5 6" key="1">
    <citation type="journal article" date="2024" name="Int. J. Mol. Sci.">
        <title>Exploration of Alicyclobacillus spp. Genome in Search of Antibiotic Resistance.</title>
        <authorList>
            <person name="Bucka-Kolendo J."/>
            <person name="Kiousi D.E."/>
            <person name="Dekowska A."/>
            <person name="Mikolajczuk-Szczyrba A."/>
            <person name="Karadedos D.M."/>
            <person name="Michael P."/>
            <person name="Galanis A."/>
            <person name="Sokolowska B."/>
        </authorList>
    </citation>
    <scope>NUCLEOTIDE SEQUENCE [LARGE SCALE GENOMIC DNA]</scope>
    <source>
        <strain evidence="5 6">KKP 3000</strain>
    </source>
</reference>
<dbReference type="SUPFAM" id="SSF55729">
    <property type="entry name" value="Acyl-CoA N-acyltransferases (Nat)"/>
    <property type="match status" value="1"/>
</dbReference>